<keyword evidence="1" id="KW-0732">Signal</keyword>
<feature type="signal peptide" evidence="1">
    <location>
        <begin position="1"/>
        <end position="25"/>
    </location>
</feature>
<feature type="chain" id="PRO_5047328362" description="Lipoprotein" evidence="1">
    <location>
        <begin position="26"/>
        <end position="397"/>
    </location>
</feature>
<dbReference type="PROSITE" id="PS51257">
    <property type="entry name" value="PROKAR_LIPOPROTEIN"/>
    <property type="match status" value="1"/>
</dbReference>
<keyword evidence="3" id="KW-1185">Reference proteome</keyword>
<evidence type="ECO:0000313" key="3">
    <source>
        <dbReference type="Proteomes" id="UP000602442"/>
    </source>
</evidence>
<gene>
    <name evidence="2" type="ORF">I5L03_01580</name>
</gene>
<sequence>MKAHARRVKRAIPAFAIAGLLAACAQPLTTPEQVTFAPGFSTVSGQETGQPGIYDLRVDPRFADFAQDILQQQYSMLGREDLAARTSHEYSAVACEPHSSGASGEDAVLAEIVRQARDARVVIVNESHTLSRHRGFSQRLVEALRPLGFTHFAAETFTHPADAIAPAEAGMALPYPRDLEGHYLIEPAFGRLWRTARDLGYAPIAYEQNTERDEAASRDERVAAREAFQAQALAEAIEEAGPDARFIIHVGYSHASEHEGEFGPVWMAGRLKALTGIDPLTISQVQCRQDTGSTRLAADGSDQLGQEFDIFVDHPVTRFEGHRPLWRAAAGDVRVRVPDALVPNEGAHVIEARLAGEPDEAVPMDRVLVFPGEEVDLLLPPGRYRLRAVVAITEEGE</sequence>
<name>A0ABS0N011_9SPHN</name>
<evidence type="ECO:0000256" key="1">
    <source>
        <dbReference type="SAM" id="SignalP"/>
    </source>
</evidence>
<accession>A0ABS0N011</accession>
<evidence type="ECO:0008006" key="4">
    <source>
        <dbReference type="Google" id="ProtNLM"/>
    </source>
</evidence>
<protein>
    <recommendedName>
        <fullName evidence="4">Lipoprotein</fullName>
    </recommendedName>
</protein>
<dbReference type="EMBL" id="JAEANY010000001">
    <property type="protein sequence ID" value="MBH5321273.1"/>
    <property type="molecule type" value="Genomic_DNA"/>
</dbReference>
<evidence type="ECO:0000313" key="2">
    <source>
        <dbReference type="EMBL" id="MBH5321273.1"/>
    </source>
</evidence>
<organism evidence="2 3">
    <name type="scientific">Aurantiacibacter sediminis</name>
    <dbReference type="NCBI Taxonomy" id="2793064"/>
    <lineage>
        <taxon>Bacteria</taxon>
        <taxon>Pseudomonadati</taxon>
        <taxon>Pseudomonadota</taxon>
        <taxon>Alphaproteobacteria</taxon>
        <taxon>Sphingomonadales</taxon>
        <taxon>Erythrobacteraceae</taxon>
        <taxon>Aurantiacibacter</taxon>
    </lineage>
</organism>
<comment type="caution">
    <text evidence="2">The sequence shown here is derived from an EMBL/GenBank/DDBJ whole genome shotgun (WGS) entry which is preliminary data.</text>
</comment>
<dbReference type="RefSeq" id="WP_197919952.1">
    <property type="nucleotide sequence ID" value="NZ_CAWPTA010000006.1"/>
</dbReference>
<reference evidence="2 3" key="1">
    <citation type="submission" date="2020-11" db="EMBL/GenBank/DDBJ databases">
        <title>Erythrobacter sediminis sp. nov., a marine bacterium from a tidal flat of Garorim Bay.</title>
        <authorList>
            <person name="Kim D."/>
            <person name="Yoo Y."/>
            <person name="Kim J.-J."/>
        </authorList>
    </citation>
    <scope>NUCLEOTIDE SEQUENCE [LARGE SCALE GENOMIC DNA]</scope>
    <source>
        <strain evidence="2 3">JGD-13</strain>
    </source>
</reference>
<dbReference type="Proteomes" id="UP000602442">
    <property type="component" value="Unassembled WGS sequence"/>
</dbReference>
<proteinExistence type="predicted"/>